<dbReference type="EMBL" id="CP066775">
    <property type="protein sequence ID" value="QQL49954.1"/>
    <property type="molecule type" value="Genomic_DNA"/>
</dbReference>
<evidence type="ECO:0000313" key="2">
    <source>
        <dbReference type="Proteomes" id="UP000429232"/>
    </source>
</evidence>
<dbReference type="SUPFAM" id="SSF55781">
    <property type="entry name" value="GAF domain-like"/>
    <property type="match status" value="1"/>
</dbReference>
<dbReference type="Pfam" id="PF08448">
    <property type="entry name" value="PAS_4"/>
    <property type="match status" value="1"/>
</dbReference>
<proteinExistence type="predicted"/>
<dbReference type="InterPro" id="IPR029016">
    <property type="entry name" value="GAF-like_dom_sf"/>
</dbReference>
<dbReference type="Proteomes" id="UP000429232">
    <property type="component" value="Chromosome"/>
</dbReference>
<dbReference type="RefSeq" id="WP_157523341.1">
    <property type="nucleotide sequence ID" value="NZ_CP066775.1"/>
</dbReference>
<gene>
    <name evidence="1" type="ORF">GO620_000445</name>
</gene>
<dbReference type="KEGG" id="mgik:GO620_000445"/>
<dbReference type="PROSITE" id="PS50113">
    <property type="entry name" value="PAC"/>
    <property type="match status" value="1"/>
</dbReference>
<dbReference type="PANTHER" id="PTHR43102">
    <property type="entry name" value="SLR1143 PROTEIN"/>
    <property type="match status" value="1"/>
</dbReference>
<accession>A0A6I4HVD0</accession>
<dbReference type="SUPFAM" id="SSF55785">
    <property type="entry name" value="PYP-like sensor domain (PAS domain)"/>
    <property type="match status" value="1"/>
</dbReference>
<dbReference type="InterPro" id="IPR000700">
    <property type="entry name" value="PAS-assoc_C"/>
</dbReference>
<protein>
    <submittedName>
        <fullName evidence="1">PAS domain S-box protein</fullName>
    </submittedName>
</protein>
<dbReference type="InterPro" id="IPR003018">
    <property type="entry name" value="GAF"/>
</dbReference>
<dbReference type="CDD" id="cd00130">
    <property type="entry name" value="PAS"/>
    <property type="match status" value="1"/>
</dbReference>
<dbReference type="Gene3D" id="3.30.450.40">
    <property type="match status" value="1"/>
</dbReference>
<name>A0A6I4HVD0_9SPHI</name>
<dbReference type="InterPro" id="IPR013656">
    <property type="entry name" value="PAS_4"/>
</dbReference>
<keyword evidence="2" id="KW-1185">Reference proteome</keyword>
<organism evidence="1 2">
    <name type="scientific">Mucilaginibacter ginkgonis</name>
    <dbReference type="NCBI Taxonomy" id="2682091"/>
    <lineage>
        <taxon>Bacteria</taxon>
        <taxon>Pseudomonadati</taxon>
        <taxon>Bacteroidota</taxon>
        <taxon>Sphingobacteriia</taxon>
        <taxon>Sphingobacteriales</taxon>
        <taxon>Sphingobacteriaceae</taxon>
        <taxon>Mucilaginibacter</taxon>
    </lineage>
</organism>
<dbReference type="PANTHER" id="PTHR43102:SF2">
    <property type="entry name" value="GAF DOMAIN-CONTAINING PROTEIN"/>
    <property type="match status" value="1"/>
</dbReference>
<dbReference type="AlphaFoldDB" id="A0A6I4HVD0"/>
<dbReference type="Pfam" id="PF01590">
    <property type="entry name" value="GAF"/>
    <property type="match status" value="1"/>
</dbReference>
<sequence length="364" mass="42032">MPQRELQRLQEIHRFLNLNIDKDHELQEIAELASELLDCPIALITLMDGETQYFLYKVGTDLKQNAIKDSFCKHLTQENLLIIPDTTKDLKFRNTSCVTASPFIRFYAGAALLTHDQHQLGSICVMGTEPKTLSKGQQHLLKVLAKRVIQITEFEFSINLLKEQFIKSRESEIKLRSFFETSSALHLLVDKNLQVFDFNKNFADFLRQMYDVELMQGLPVGKVLHGEALKSFIGDFEKALNGEMVSFERKVGYRNDQEIWWYVTFEPGLNPEGEIIGISYNALDITERKLNEAQIIAQNKSLREVALWQSHELRRPVATILGLMDIYKARKKSLDKELLMLEKVTKELDERVKEIVGNIDIAHF</sequence>
<reference evidence="1 2" key="1">
    <citation type="submission" date="2020-12" db="EMBL/GenBank/DDBJ databases">
        <title>HMF7856_wgs.fasta genome submission.</title>
        <authorList>
            <person name="Kang H."/>
            <person name="Kim H."/>
            <person name="Joh K."/>
        </authorList>
    </citation>
    <scope>NUCLEOTIDE SEQUENCE [LARGE SCALE GENOMIC DNA]</scope>
    <source>
        <strain evidence="1 2">HMF7856</strain>
    </source>
</reference>
<dbReference type="InterPro" id="IPR000014">
    <property type="entry name" value="PAS"/>
</dbReference>
<dbReference type="NCBIfam" id="TIGR00229">
    <property type="entry name" value="sensory_box"/>
    <property type="match status" value="1"/>
</dbReference>
<dbReference type="InterPro" id="IPR035965">
    <property type="entry name" value="PAS-like_dom_sf"/>
</dbReference>
<dbReference type="Gene3D" id="3.30.450.20">
    <property type="entry name" value="PAS domain"/>
    <property type="match status" value="1"/>
</dbReference>
<evidence type="ECO:0000313" key="1">
    <source>
        <dbReference type="EMBL" id="QQL49954.1"/>
    </source>
</evidence>